<gene>
    <name evidence="2" type="ORF">CINCED_3A019266</name>
</gene>
<dbReference type="Proteomes" id="UP000325440">
    <property type="component" value="Unassembled WGS sequence"/>
</dbReference>
<sequence>MFYDTRAEKYLELSSINTSRAVVLRTSRGYVCPEDINREDGYMRYTPAVYTHCYDYSGTRLFSAGGPLPANMSGNYAALWQ</sequence>
<evidence type="ECO:0000259" key="1">
    <source>
        <dbReference type="Pfam" id="PF23760"/>
    </source>
</evidence>
<reference evidence="2 3" key="1">
    <citation type="submission" date="2019-08" db="EMBL/GenBank/DDBJ databases">
        <authorList>
            <person name="Alioto T."/>
            <person name="Alioto T."/>
            <person name="Gomez Garrido J."/>
        </authorList>
    </citation>
    <scope>NUCLEOTIDE SEQUENCE [LARGE SCALE GENOMIC DNA]</scope>
</reference>
<evidence type="ECO:0000313" key="2">
    <source>
        <dbReference type="EMBL" id="VVC46524.1"/>
    </source>
</evidence>
<name>A0A5E4NTS2_9HEMI</name>
<accession>A0A5E4NTS2</accession>
<protein>
    <recommendedName>
        <fullName evidence="1">DDB1- and CUL4-associated factor 12 beta-propeller domain-containing protein</fullName>
    </recommendedName>
</protein>
<dbReference type="OrthoDB" id="9610195at2759"/>
<organism evidence="2 3">
    <name type="scientific">Cinara cedri</name>
    <dbReference type="NCBI Taxonomy" id="506608"/>
    <lineage>
        <taxon>Eukaryota</taxon>
        <taxon>Metazoa</taxon>
        <taxon>Ecdysozoa</taxon>
        <taxon>Arthropoda</taxon>
        <taxon>Hexapoda</taxon>
        <taxon>Insecta</taxon>
        <taxon>Pterygota</taxon>
        <taxon>Neoptera</taxon>
        <taxon>Paraneoptera</taxon>
        <taxon>Hemiptera</taxon>
        <taxon>Sternorrhyncha</taxon>
        <taxon>Aphidomorpha</taxon>
        <taxon>Aphidoidea</taxon>
        <taxon>Aphididae</taxon>
        <taxon>Lachninae</taxon>
        <taxon>Cinara</taxon>
    </lineage>
</organism>
<dbReference type="InterPro" id="IPR056151">
    <property type="entry name" value="Beta-prop_DCAF12"/>
</dbReference>
<dbReference type="Pfam" id="PF23760">
    <property type="entry name" value="Beta-prop_DCAF12"/>
    <property type="match status" value="1"/>
</dbReference>
<keyword evidence="3" id="KW-1185">Reference proteome</keyword>
<dbReference type="EMBL" id="CABPRJ010002640">
    <property type="protein sequence ID" value="VVC46524.1"/>
    <property type="molecule type" value="Genomic_DNA"/>
</dbReference>
<proteinExistence type="predicted"/>
<evidence type="ECO:0000313" key="3">
    <source>
        <dbReference type="Proteomes" id="UP000325440"/>
    </source>
</evidence>
<feature type="domain" description="DDB1- and CUL4-associated factor 12 beta-propeller" evidence="1">
    <location>
        <begin position="2"/>
        <end position="80"/>
    </location>
</feature>
<dbReference type="AlphaFoldDB" id="A0A5E4NTS2"/>